<dbReference type="InterPro" id="IPR028790">
    <property type="entry name" value="MKKS"/>
</dbReference>
<dbReference type="GO" id="GO:0051082">
    <property type="term" value="F:unfolded protein binding"/>
    <property type="evidence" value="ECO:0007669"/>
    <property type="project" value="InterPro"/>
</dbReference>
<accession>A0A8K0K9Q0</accession>
<dbReference type="InterPro" id="IPR027410">
    <property type="entry name" value="TCP-1-like_intermed_sf"/>
</dbReference>
<dbReference type="GO" id="GO:0051131">
    <property type="term" value="P:chaperone-mediated protein complex assembly"/>
    <property type="evidence" value="ECO:0007669"/>
    <property type="project" value="TreeGrafter"/>
</dbReference>
<dbReference type="EMBL" id="KZ308374">
    <property type="protein sequence ID" value="KAG8228478.1"/>
    <property type="molecule type" value="Genomic_DNA"/>
</dbReference>
<gene>
    <name evidence="1" type="ORF">J437_LFUL009343</name>
</gene>
<keyword evidence="2" id="KW-1185">Reference proteome</keyword>
<dbReference type="GO" id="GO:0005524">
    <property type="term" value="F:ATP binding"/>
    <property type="evidence" value="ECO:0007669"/>
    <property type="project" value="InterPro"/>
</dbReference>
<dbReference type="GO" id="GO:1902636">
    <property type="term" value="C:kinociliary basal body"/>
    <property type="evidence" value="ECO:0007669"/>
    <property type="project" value="TreeGrafter"/>
</dbReference>
<evidence type="ECO:0000313" key="1">
    <source>
        <dbReference type="EMBL" id="KAG8228478.1"/>
    </source>
</evidence>
<reference evidence="1" key="1">
    <citation type="submission" date="2013-04" db="EMBL/GenBank/DDBJ databases">
        <authorList>
            <person name="Qu J."/>
            <person name="Murali S.C."/>
            <person name="Bandaranaike D."/>
            <person name="Bellair M."/>
            <person name="Blankenburg K."/>
            <person name="Chao H."/>
            <person name="Dinh H."/>
            <person name="Doddapaneni H."/>
            <person name="Downs B."/>
            <person name="Dugan-Rocha S."/>
            <person name="Elkadiri S."/>
            <person name="Gnanaolivu R.D."/>
            <person name="Hernandez B."/>
            <person name="Javaid M."/>
            <person name="Jayaseelan J.C."/>
            <person name="Lee S."/>
            <person name="Li M."/>
            <person name="Ming W."/>
            <person name="Munidasa M."/>
            <person name="Muniz J."/>
            <person name="Nguyen L."/>
            <person name="Ongeri F."/>
            <person name="Osuji N."/>
            <person name="Pu L.-L."/>
            <person name="Puazo M."/>
            <person name="Qu C."/>
            <person name="Quiroz J."/>
            <person name="Raj R."/>
            <person name="Weissenberger G."/>
            <person name="Xin Y."/>
            <person name="Zou X."/>
            <person name="Han Y."/>
            <person name="Richards S."/>
            <person name="Worley K."/>
            <person name="Muzny D."/>
            <person name="Gibbs R."/>
        </authorList>
    </citation>
    <scope>NUCLEOTIDE SEQUENCE</scope>
    <source>
        <strain evidence="1">Sampled in the wild</strain>
    </source>
</reference>
<sequence length="565" mass="62927">MGKMSSVNKELQKFSIEMRLISGSDFPVTLRPFSEMIASCVGPKGKVKLIQSEGGIEILTTSSKRLLQWIEIDCPVLQVISNSMKGQWEMYNDFGLLTGLISSYLLIDASNYLVPFTKMSKLVKVMSSVSSSLLQSSNIEIKVDFSSLKQLLQIVRAIITSKPLCGKSTLIDVEALCFSIVKGFLHGFSQESSCLGSVSVLVEEGPSSEPPTTFPGVLYALPANGGEEEYHWRVPSNCAKKKLLVVLFTDNLSTSCQHCNYTDVVLAEGCIEIQNQVILERIEVICQKLLAAGVSVFACQKVIHPVTQLFLRRNGALVLERMGKELADSFAVLSDAVPIADINIEAVPEDWIGEIEAIEHITKGHKSYLLLKQENHLKDVATILAFVPGEQMVAELKVSIHQSLQSLCHLVSHPFVYPGSGCLEVWLAEELQSSILKEMDEICKEYQCNKFEVLSVLFWFRSTFLRVSNHITRFSGPITIMDSVYHHCWSKVESNSCNCGLVNKNSLEDIGTEWSFIEIDVIKEKIDIMCSLKKLEEMKCNGSSFISKKTLEANISNEKQIKKND</sequence>
<dbReference type="SUPFAM" id="SSF52029">
    <property type="entry name" value="GroEL apical domain-like"/>
    <property type="match status" value="1"/>
</dbReference>
<dbReference type="AlphaFoldDB" id="A0A8K0K9Q0"/>
<dbReference type="Gene3D" id="1.10.560.10">
    <property type="entry name" value="GroEL-like equatorial domain"/>
    <property type="match status" value="1"/>
</dbReference>
<dbReference type="InterPro" id="IPR002423">
    <property type="entry name" value="Cpn60/GroEL/TCP-1"/>
</dbReference>
<dbReference type="Gene3D" id="3.30.260.10">
    <property type="entry name" value="TCP-1-like chaperonin intermediate domain"/>
    <property type="match status" value="1"/>
</dbReference>
<dbReference type="Gene3D" id="3.50.7.10">
    <property type="entry name" value="GroEL"/>
    <property type="match status" value="1"/>
</dbReference>
<dbReference type="PANTHER" id="PTHR46787">
    <property type="entry name" value="SYNDROMES PUTATIVE CHAPERONIN-RELATED"/>
    <property type="match status" value="1"/>
</dbReference>
<dbReference type="GO" id="GO:0005737">
    <property type="term" value="C:cytoplasm"/>
    <property type="evidence" value="ECO:0007669"/>
    <property type="project" value="TreeGrafter"/>
</dbReference>
<dbReference type="InterPro" id="IPR027413">
    <property type="entry name" value="GROEL-like_equatorial_sf"/>
</dbReference>
<comment type="caution">
    <text evidence="1">The sequence shown here is derived from an EMBL/GenBank/DDBJ whole genome shotgun (WGS) entry which is preliminary data.</text>
</comment>
<dbReference type="Pfam" id="PF00118">
    <property type="entry name" value="Cpn60_TCP1"/>
    <property type="match status" value="1"/>
</dbReference>
<organism evidence="1 2">
    <name type="scientific">Ladona fulva</name>
    <name type="common">Scarce chaser dragonfly</name>
    <name type="synonym">Libellula fulva</name>
    <dbReference type="NCBI Taxonomy" id="123851"/>
    <lineage>
        <taxon>Eukaryota</taxon>
        <taxon>Metazoa</taxon>
        <taxon>Ecdysozoa</taxon>
        <taxon>Arthropoda</taxon>
        <taxon>Hexapoda</taxon>
        <taxon>Insecta</taxon>
        <taxon>Pterygota</taxon>
        <taxon>Palaeoptera</taxon>
        <taxon>Odonata</taxon>
        <taxon>Epiprocta</taxon>
        <taxon>Anisoptera</taxon>
        <taxon>Libelluloidea</taxon>
        <taxon>Libellulidae</taxon>
        <taxon>Ladona</taxon>
    </lineage>
</organism>
<dbReference type="GO" id="GO:0006457">
    <property type="term" value="P:protein folding"/>
    <property type="evidence" value="ECO:0007669"/>
    <property type="project" value="InterPro"/>
</dbReference>
<dbReference type="Proteomes" id="UP000792457">
    <property type="component" value="Unassembled WGS sequence"/>
</dbReference>
<protein>
    <submittedName>
        <fullName evidence="1">Uncharacterized protein</fullName>
    </submittedName>
</protein>
<evidence type="ECO:0000313" key="2">
    <source>
        <dbReference type="Proteomes" id="UP000792457"/>
    </source>
</evidence>
<name>A0A8K0K9Q0_LADFU</name>
<dbReference type="GO" id="GO:0060271">
    <property type="term" value="P:cilium assembly"/>
    <property type="evidence" value="ECO:0007669"/>
    <property type="project" value="InterPro"/>
</dbReference>
<dbReference type="PANTHER" id="PTHR46787:SF1">
    <property type="entry name" value="MOLECULAR CHAPERONE MKKS"/>
    <property type="match status" value="1"/>
</dbReference>
<dbReference type="OrthoDB" id="528704at2759"/>
<proteinExistence type="predicted"/>
<reference evidence="1" key="2">
    <citation type="submission" date="2017-10" db="EMBL/GenBank/DDBJ databases">
        <title>Ladona fulva Genome sequencing and assembly.</title>
        <authorList>
            <person name="Murali S."/>
            <person name="Richards S."/>
            <person name="Bandaranaike D."/>
            <person name="Bellair M."/>
            <person name="Blankenburg K."/>
            <person name="Chao H."/>
            <person name="Dinh H."/>
            <person name="Doddapaneni H."/>
            <person name="Dugan-Rocha S."/>
            <person name="Elkadiri S."/>
            <person name="Gnanaolivu R."/>
            <person name="Hernandez B."/>
            <person name="Skinner E."/>
            <person name="Javaid M."/>
            <person name="Lee S."/>
            <person name="Li M."/>
            <person name="Ming W."/>
            <person name="Munidasa M."/>
            <person name="Muniz J."/>
            <person name="Nguyen L."/>
            <person name="Hughes D."/>
            <person name="Osuji N."/>
            <person name="Pu L.-L."/>
            <person name="Puazo M."/>
            <person name="Qu C."/>
            <person name="Quiroz J."/>
            <person name="Raj R."/>
            <person name="Weissenberger G."/>
            <person name="Xin Y."/>
            <person name="Zou X."/>
            <person name="Han Y."/>
            <person name="Worley K."/>
            <person name="Muzny D."/>
            <person name="Gibbs R."/>
        </authorList>
    </citation>
    <scope>NUCLEOTIDE SEQUENCE</scope>
    <source>
        <strain evidence="1">Sampled in the wild</strain>
    </source>
</reference>
<dbReference type="GO" id="GO:0032502">
    <property type="term" value="P:developmental process"/>
    <property type="evidence" value="ECO:0007669"/>
    <property type="project" value="TreeGrafter"/>
</dbReference>
<dbReference type="SUPFAM" id="SSF48592">
    <property type="entry name" value="GroEL equatorial domain-like"/>
    <property type="match status" value="1"/>
</dbReference>
<dbReference type="GO" id="GO:0005634">
    <property type="term" value="C:nucleus"/>
    <property type="evidence" value="ECO:0007669"/>
    <property type="project" value="TreeGrafter"/>
</dbReference>
<dbReference type="InterPro" id="IPR027409">
    <property type="entry name" value="GroEL-like_apical_dom_sf"/>
</dbReference>